<dbReference type="InterPro" id="IPR018060">
    <property type="entry name" value="HTH_AraC"/>
</dbReference>
<dbReference type="PANTHER" id="PTHR43280">
    <property type="entry name" value="ARAC-FAMILY TRANSCRIPTIONAL REGULATOR"/>
    <property type="match status" value="1"/>
</dbReference>
<evidence type="ECO:0000313" key="5">
    <source>
        <dbReference type="EMBL" id="HIU38203.1"/>
    </source>
</evidence>
<dbReference type="PRINTS" id="PR00032">
    <property type="entry name" value="HTHARAC"/>
</dbReference>
<comment type="caution">
    <text evidence="5">The sequence shown here is derived from an EMBL/GenBank/DDBJ whole genome shotgun (WGS) entry which is preliminary data.</text>
</comment>
<evidence type="ECO:0000256" key="1">
    <source>
        <dbReference type="ARBA" id="ARBA00023015"/>
    </source>
</evidence>
<evidence type="ECO:0000259" key="4">
    <source>
        <dbReference type="PROSITE" id="PS01124"/>
    </source>
</evidence>
<dbReference type="SMART" id="SM00342">
    <property type="entry name" value="HTH_ARAC"/>
    <property type="match status" value="1"/>
</dbReference>
<name>A0A9D1LF04_9BACT</name>
<evidence type="ECO:0000256" key="3">
    <source>
        <dbReference type="ARBA" id="ARBA00023163"/>
    </source>
</evidence>
<dbReference type="Proteomes" id="UP000824076">
    <property type="component" value="Unassembled WGS sequence"/>
</dbReference>
<organism evidence="5 6">
    <name type="scientific">Candidatus Limisoma intestinavium</name>
    <dbReference type="NCBI Taxonomy" id="2840856"/>
    <lineage>
        <taxon>Bacteria</taxon>
        <taxon>Pseudomonadati</taxon>
        <taxon>Bacteroidota</taxon>
        <taxon>Bacteroidia</taxon>
        <taxon>Bacteroidales</taxon>
        <taxon>Candidatus Limisoma</taxon>
    </lineage>
</organism>
<dbReference type="AlphaFoldDB" id="A0A9D1LF04"/>
<protein>
    <submittedName>
        <fullName evidence="5">Helix-turn-helix transcriptional regulator</fullName>
    </submittedName>
</protein>
<dbReference type="GO" id="GO:0043565">
    <property type="term" value="F:sequence-specific DNA binding"/>
    <property type="evidence" value="ECO:0007669"/>
    <property type="project" value="InterPro"/>
</dbReference>
<dbReference type="SUPFAM" id="SSF46689">
    <property type="entry name" value="Homeodomain-like"/>
    <property type="match status" value="1"/>
</dbReference>
<proteinExistence type="predicted"/>
<dbReference type="Gene3D" id="1.10.10.60">
    <property type="entry name" value="Homeodomain-like"/>
    <property type="match status" value="2"/>
</dbReference>
<dbReference type="Pfam" id="PF12833">
    <property type="entry name" value="HTH_18"/>
    <property type="match status" value="1"/>
</dbReference>
<keyword evidence="1" id="KW-0805">Transcription regulation</keyword>
<feature type="domain" description="HTH araC/xylS-type" evidence="4">
    <location>
        <begin position="193"/>
        <end position="298"/>
    </location>
</feature>
<reference evidence="5" key="2">
    <citation type="journal article" date="2021" name="PeerJ">
        <title>Extensive microbial diversity within the chicken gut microbiome revealed by metagenomics and culture.</title>
        <authorList>
            <person name="Gilroy R."/>
            <person name="Ravi A."/>
            <person name="Getino M."/>
            <person name="Pursley I."/>
            <person name="Horton D.L."/>
            <person name="Alikhan N.F."/>
            <person name="Baker D."/>
            <person name="Gharbi K."/>
            <person name="Hall N."/>
            <person name="Watson M."/>
            <person name="Adriaenssens E.M."/>
            <person name="Foster-Nyarko E."/>
            <person name="Jarju S."/>
            <person name="Secka A."/>
            <person name="Antonio M."/>
            <person name="Oren A."/>
            <person name="Chaudhuri R.R."/>
            <person name="La Ragione R."/>
            <person name="Hildebrand F."/>
            <person name="Pallen M.J."/>
        </authorList>
    </citation>
    <scope>NUCLEOTIDE SEQUENCE</scope>
    <source>
        <strain evidence="5">17073</strain>
    </source>
</reference>
<gene>
    <name evidence="5" type="ORF">IAD18_00885</name>
</gene>
<keyword evidence="3" id="KW-0804">Transcription</keyword>
<dbReference type="InterPro" id="IPR018062">
    <property type="entry name" value="HTH_AraC-typ_CS"/>
</dbReference>
<dbReference type="GO" id="GO:0003700">
    <property type="term" value="F:DNA-binding transcription factor activity"/>
    <property type="evidence" value="ECO:0007669"/>
    <property type="project" value="InterPro"/>
</dbReference>
<dbReference type="EMBL" id="DVMS01000023">
    <property type="protein sequence ID" value="HIU38203.1"/>
    <property type="molecule type" value="Genomic_DNA"/>
</dbReference>
<reference evidence="5" key="1">
    <citation type="submission" date="2020-10" db="EMBL/GenBank/DDBJ databases">
        <authorList>
            <person name="Gilroy R."/>
        </authorList>
    </citation>
    <scope>NUCLEOTIDE SEQUENCE</scope>
    <source>
        <strain evidence="5">17073</strain>
    </source>
</reference>
<sequence length="300" mass="34465">MSNEIIKLDTIDEYNKLFGLKALHPLANVVDLEDATKFPKHFTVNYGIYALFLKDTKCGDIRYGKRTYDYQDGTITSFAPGQIAEIEIPDGVKPKAKGLLFHPDLIKGTSLGQEIKTYSFFSYNSAEALHLSEDERATITDCLNNIKTELLRPADKLSKRLITRNIQLLLDYCMRFYDRQFATREKSDKDVLSKFEHLLDDYFYSGKTQISGIPTVRYFADNVFLSPNYFGDLIKKATGKTAQEYIQNKLIDLAKELIAGTNKSISEIAYELGFQYSQHFNRVFKKNVGKTPNEYRKFLQ</sequence>
<keyword evidence="2" id="KW-0238">DNA-binding</keyword>
<dbReference type="InterPro" id="IPR020449">
    <property type="entry name" value="Tscrpt_reg_AraC-type_HTH"/>
</dbReference>
<accession>A0A9D1LF04</accession>
<evidence type="ECO:0000256" key="2">
    <source>
        <dbReference type="ARBA" id="ARBA00023125"/>
    </source>
</evidence>
<dbReference type="PANTHER" id="PTHR43280:SF32">
    <property type="entry name" value="TRANSCRIPTIONAL REGULATORY PROTEIN"/>
    <property type="match status" value="1"/>
</dbReference>
<dbReference type="InterPro" id="IPR009057">
    <property type="entry name" value="Homeodomain-like_sf"/>
</dbReference>
<dbReference type="PROSITE" id="PS00041">
    <property type="entry name" value="HTH_ARAC_FAMILY_1"/>
    <property type="match status" value="1"/>
</dbReference>
<dbReference type="PROSITE" id="PS01124">
    <property type="entry name" value="HTH_ARAC_FAMILY_2"/>
    <property type="match status" value="1"/>
</dbReference>
<evidence type="ECO:0000313" key="6">
    <source>
        <dbReference type="Proteomes" id="UP000824076"/>
    </source>
</evidence>